<keyword evidence="2" id="KW-0808">Transferase</keyword>
<accession>A0A090D3C4</accession>
<dbReference type="InterPro" id="IPR029063">
    <property type="entry name" value="SAM-dependent_MTases_sf"/>
</dbReference>
<evidence type="ECO:0000313" key="3">
    <source>
        <dbReference type="Proteomes" id="UP000031552"/>
    </source>
</evidence>
<evidence type="ECO:0000259" key="1">
    <source>
        <dbReference type="Pfam" id="PF08241"/>
    </source>
</evidence>
<reference evidence="2" key="2">
    <citation type="submission" date="2014-09" db="EMBL/GenBank/DDBJ databases">
        <title>Criblamydia sequanensis harbors a mega-plasmid encoding arsenite resistance.</title>
        <authorList>
            <person name="Bertelli C."/>
            <person name="Goesmann A."/>
            <person name="Greub G."/>
        </authorList>
    </citation>
    <scope>NUCLEOTIDE SEQUENCE [LARGE SCALE GENOMIC DNA]</scope>
    <source>
        <strain evidence="2">CRIB-18</strain>
    </source>
</reference>
<reference evidence="2" key="1">
    <citation type="submission" date="2013-12" db="EMBL/GenBank/DDBJ databases">
        <authorList>
            <person name="Linke B."/>
        </authorList>
    </citation>
    <scope>NUCLEOTIDE SEQUENCE [LARGE SCALE GENOMIC DNA]</scope>
    <source>
        <strain evidence="2">CRIB-18</strain>
    </source>
</reference>
<name>A0A090D3C4_9BACT</name>
<dbReference type="Proteomes" id="UP000031552">
    <property type="component" value="Unassembled WGS sequence"/>
</dbReference>
<sequence length="368" mass="41693">MESLLKNLFESLENETSFSLTPNSLITELASGFFIDYETLAEEYRKGLKVQNLGGFIPESLSREEKLIYLTLSHLRQNNSAIIFEKIPDKNFKKPLEIGSGPLHTTGSSFLTSPLSQSKRKNFLYLEINPKIISSIKGLVKNPPLIEGDLLNLEGLFKGEAFTLIAGSNILDTLSKQDLEKGLKEVHAVLKNEGLLVHLLNLEPFIYSIIHTFSKNKTLFIPNLGYQNRGFVLVEDLKEFGFTSLEIEVLQFIEGLNPLEKEHFFNASLKLNNGRALSKLSEKILKRHPEALLPFTEIFSDWIKKISKEIGFKLIDEGCVSSRKKLDLPVDSSYKEQLIHIGPMGKKITKNEKTSILEAETYFFILKK</sequence>
<comment type="caution">
    <text evidence="2">The sequence shown here is derived from an EMBL/GenBank/DDBJ whole genome shotgun (WGS) entry which is preliminary data.</text>
</comment>
<dbReference type="Gene3D" id="3.40.50.150">
    <property type="entry name" value="Vaccinia Virus protein VP39"/>
    <property type="match status" value="1"/>
</dbReference>
<proteinExistence type="predicted"/>
<dbReference type="InterPro" id="IPR013216">
    <property type="entry name" value="Methyltransf_11"/>
</dbReference>
<feature type="domain" description="Methyltransferase type 11" evidence="1">
    <location>
        <begin position="107"/>
        <end position="197"/>
    </location>
</feature>
<protein>
    <submittedName>
        <fullName evidence="2">Methyltransferase</fullName>
    </submittedName>
</protein>
<dbReference type="AlphaFoldDB" id="A0A090D3C4"/>
<dbReference type="EMBL" id="CCEJ010000013">
    <property type="protein sequence ID" value="CDR35138.1"/>
    <property type="molecule type" value="Genomic_DNA"/>
</dbReference>
<dbReference type="Pfam" id="PF08241">
    <property type="entry name" value="Methyltransf_11"/>
    <property type="match status" value="1"/>
</dbReference>
<dbReference type="CDD" id="cd02440">
    <property type="entry name" value="AdoMet_MTases"/>
    <property type="match status" value="1"/>
</dbReference>
<dbReference type="RefSeq" id="WP_041018685.1">
    <property type="nucleotide sequence ID" value="NZ_CCEJ010000013.1"/>
</dbReference>
<evidence type="ECO:0000313" key="2">
    <source>
        <dbReference type="EMBL" id="CDR35138.1"/>
    </source>
</evidence>
<organism evidence="2 3">
    <name type="scientific">Candidatus Criblamydia sequanensis CRIB-18</name>
    <dbReference type="NCBI Taxonomy" id="1437425"/>
    <lineage>
        <taxon>Bacteria</taxon>
        <taxon>Pseudomonadati</taxon>
        <taxon>Chlamydiota</taxon>
        <taxon>Chlamydiia</taxon>
        <taxon>Parachlamydiales</taxon>
        <taxon>Candidatus Criblamydiaceae</taxon>
        <taxon>Candidatus Criblamydia</taxon>
    </lineage>
</organism>
<keyword evidence="3" id="KW-1185">Reference proteome</keyword>
<dbReference type="STRING" id="1437425.CSEC_2332"/>
<dbReference type="GO" id="GO:0032259">
    <property type="term" value="P:methylation"/>
    <property type="evidence" value="ECO:0007669"/>
    <property type="project" value="UniProtKB-KW"/>
</dbReference>
<dbReference type="SUPFAM" id="SSF53335">
    <property type="entry name" value="S-adenosyl-L-methionine-dependent methyltransferases"/>
    <property type="match status" value="1"/>
</dbReference>
<dbReference type="GO" id="GO:0008757">
    <property type="term" value="F:S-adenosylmethionine-dependent methyltransferase activity"/>
    <property type="evidence" value="ECO:0007669"/>
    <property type="project" value="InterPro"/>
</dbReference>
<gene>
    <name evidence="2" type="ORF">CSEC_2332</name>
</gene>
<keyword evidence="2" id="KW-0489">Methyltransferase</keyword>